<dbReference type="Proteomes" id="UP000054632">
    <property type="component" value="Unassembled WGS sequence"/>
</dbReference>
<accession>A0A0V1EZ45</accession>
<sequence>MLNKENLEMIHQDIGFAVHQENAEEKKLKVGFF</sequence>
<name>A0A0V1EZ45_TRIPS</name>
<dbReference type="AlphaFoldDB" id="A0A0V1EZ45"/>
<protein>
    <submittedName>
        <fullName evidence="1">Uncharacterized protein</fullName>
    </submittedName>
</protein>
<proteinExistence type="predicted"/>
<evidence type="ECO:0000313" key="2">
    <source>
        <dbReference type="Proteomes" id="UP000054632"/>
    </source>
</evidence>
<gene>
    <name evidence="1" type="ORF">T4A_8069</name>
</gene>
<reference evidence="1 2" key="1">
    <citation type="submission" date="2015-01" db="EMBL/GenBank/DDBJ databases">
        <title>Evolution of Trichinella species and genotypes.</title>
        <authorList>
            <person name="Korhonen P.K."/>
            <person name="Edoardo P."/>
            <person name="Giuseppe L.R."/>
            <person name="Gasser R.B."/>
        </authorList>
    </citation>
    <scope>NUCLEOTIDE SEQUENCE [LARGE SCALE GENOMIC DNA]</scope>
    <source>
        <strain evidence="1">ISS13</strain>
    </source>
</reference>
<organism evidence="1 2">
    <name type="scientific">Trichinella pseudospiralis</name>
    <name type="common">Parasitic roundworm</name>
    <dbReference type="NCBI Taxonomy" id="6337"/>
    <lineage>
        <taxon>Eukaryota</taxon>
        <taxon>Metazoa</taxon>
        <taxon>Ecdysozoa</taxon>
        <taxon>Nematoda</taxon>
        <taxon>Enoplea</taxon>
        <taxon>Dorylaimia</taxon>
        <taxon>Trichinellida</taxon>
        <taxon>Trichinellidae</taxon>
        <taxon>Trichinella</taxon>
    </lineage>
</organism>
<comment type="caution">
    <text evidence="1">The sequence shown here is derived from an EMBL/GenBank/DDBJ whole genome shotgun (WGS) entry which is preliminary data.</text>
</comment>
<evidence type="ECO:0000313" key="1">
    <source>
        <dbReference type="EMBL" id="KRY78844.1"/>
    </source>
</evidence>
<dbReference type="EMBL" id="JYDR01000003">
    <property type="protein sequence ID" value="KRY78844.1"/>
    <property type="molecule type" value="Genomic_DNA"/>
</dbReference>